<dbReference type="SUPFAM" id="SSF52266">
    <property type="entry name" value="SGNH hydrolase"/>
    <property type="match status" value="1"/>
</dbReference>
<dbReference type="InterPro" id="IPR036514">
    <property type="entry name" value="SGNH_hydro_sf"/>
</dbReference>
<accession>D6LHY5</accession>
<organism evidence="1 2">
    <name type="scientific">Fusobacterium periodonticum 1_1_41FAA</name>
    <dbReference type="NCBI Taxonomy" id="469621"/>
    <lineage>
        <taxon>Bacteria</taxon>
        <taxon>Fusobacteriati</taxon>
        <taxon>Fusobacteriota</taxon>
        <taxon>Fusobacteriia</taxon>
        <taxon>Fusobacteriales</taxon>
        <taxon>Fusobacteriaceae</taxon>
        <taxon>Fusobacterium</taxon>
    </lineage>
</organism>
<keyword evidence="1" id="KW-0808">Transferase</keyword>
<dbReference type="Proteomes" id="UP000003964">
    <property type="component" value="Unassembled WGS sequence"/>
</dbReference>
<dbReference type="AlphaFoldDB" id="D6LHY5"/>
<keyword evidence="1" id="KW-0548">Nucleotidyltransferase</keyword>
<evidence type="ECO:0000313" key="2">
    <source>
        <dbReference type="Proteomes" id="UP000003964"/>
    </source>
</evidence>
<reference evidence="1 2" key="1">
    <citation type="submission" date="2010-03" db="EMBL/GenBank/DDBJ databases">
        <title>The Genome Sequence of Fusobacterium sp. 1_1_41FAA.</title>
        <authorList>
            <consortium name="The Broad Institute Genome Sequencing Platform"/>
            <person name="Ward D."/>
            <person name="Earl A."/>
            <person name="Feldgarden M."/>
            <person name="Gevers D."/>
            <person name="Young S.K."/>
            <person name="Zeng Q."/>
            <person name="Koehrsen M."/>
            <person name="Alvarado L."/>
            <person name="Berlin A."/>
            <person name="Borenstein D."/>
            <person name="Chapman S."/>
            <person name="Chen Z."/>
            <person name="Engels R."/>
            <person name="Freedman E."/>
            <person name="Gellesch M."/>
            <person name="Goldberg J."/>
            <person name="Griggs A."/>
            <person name="Gujja S."/>
            <person name="Heilman E."/>
            <person name="Heiman D."/>
            <person name="Hepburn T."/>
            <person name="Howarth C."/>
            <person name="Jen D."/>
            <person name="Larson L."/>
            <person name="Mehta T."/>
            <person name="Park D."/>
            <person name="Pearson M."/>
            <person name="Richards J."/>
            <person name="Roberts A."/>
            <person name="Saif S."/>
            <person name="Shea T."/>
            <person name="Shenoy N."/>
            <person name="Sisk P."/>
            <person name="Stolte C."/>
            <person name="Sykes S."/>
            <person name="Walk T."/>
            <person name="White J."/>
            <person name="Yandava C."/>
            <person name="Strauss J.C."/>
            <person name="Ambrose C.E."/>
            <person name="Allen-Vercoe E."/>
            <person name="Haas B."/>
            <person name="Henn M.R."/>
            <person name="Nusbaum C."/>
            <person name="Birren B."/>
        </authorList>
    </citation>
    <scope>NUCLEOTIDE SEQUENCE [LARGE SCALE GENOMIC DNA]</scope>
    <source>
        <strain evidence="1 2">1_1_41FAA</strain>
    </source>
</reference>
<gene>
    <name evidence="1" type="ORF">HMPREF0400_01348</name>
</gene>
<dbReference type="InterPro" id="IPR029044">
    <property type="entry name" value="Nucleotide-diphossugar_trans"/>
</dbReference>
<sequence length="416" mass="48263">MKKIAIIPARAGSKGLPNKNVLMLEDKPLMAYTIEAALESKEFDRVIVSTDSLEYKYIAEKFGAEVLMRDAELASDTASSFVVIEDILKKITNIDYFVLLQVTSPFRNYNHIRESIDLFEKNYSKYDFLVSVQKSDKPSFLIKTIGEDGSLKEYNMNLSDYTRQKYKEYHPNGAIFIGKVKEYLLQKHFLGDKSLAYFMNKEDSIDIDDILDFEFASNILKKKNKEKNLSKSIEKKISEKKNILNLEKDITLIGGTIFENWDIKTLGTKTVNNLGIEGITINQCKKLICELLEVGHLSKEIVIMLDINNIISKISKEQILQEINEITKNILSKNEKTKIYFMEIPSVIFRVDVKKEEIFSLNEYLKNNLDELIKYIELNKEMVDEFKNLKLDYTYDGYHLNEVGYKKMKTIIEKEI</sequence>
<dbReference type="PANTHER" id="PTHR21485">
    <property type="entry name" value="HAD SUPERFAMILY MEMBERS CMAS AND KDSC"/>
    <property type="match status" value="1"/>
</dbReference>
<protein>
    <submittedName>
        <fullName evidence="1">N-acylneuraminate cytidylyltransferase</fullName>
    </submittedName>
</protein>
<dbReference type="EMBL" id="GG770383">
    <property type="protein sequence ID" value="EFG28011.2"/>
    <property type="molecule type" value="Genomic_DNA"/>
</dbReference>
<name>D6LHY5_9FUSO</name>
<proteinExistence type="predicted"/>
<dbReference type="Gene3D" id="3.40.50.1110">
    <property type="entry name" value="SGNH hydrolase"/>
    <property type="match status" value="1"/>
</dbReference>
<dbReference type="SUPFAM" id="SSF53448">
    <property type="entry name" value="Nucleotide-diphospho-sugar transferases"/>
    <property type="match status" value="1"/>
</dbReference>
<dbReference type="RefSeq" id="WP_008821275.1">
    <property type="nucleotide sequence ID" value="NZ_GG770383.1"/>
</dbReference>
<dbReference type="CDD" id="cd02513">
    <property type="entry name" value="CMP-NeuAc_Synthase"/>
    <property type="match status" value="1"/>
</dbReference>
<dbReference type="Pfam" id="PF02348">
    <property type="entry name" value="CTP_transf_3"/>
    <property type="match status" value="1"/>
</dbReference>
<dbReference type="InterPro" id="IPR050793">
    <property type="entry name" value="CMP-NeuNAc_synthase"/>
</dbReference>
<dbReference type="GO" id="GO:0008781">
    <property type="term" value="F:N-acylneuraminate cytidylyltransferase activity"/>
    <property type="evidence" value="ECO:0007669"/>
    <property type="project" value="TreeGrafter"/>
</dbReference>
<dbReference type="PANTHER" id="PTHR21485:SF6">
    <property type="entry name" value="N-ACYLNEURAMINATE CYTIDYLYLTRANSFERASE-RELATED"/>
    <property type="match status" value="1"/>
</dbReference>
<dbReference type="Gene3D" id="3.90.550.10">
    <property type="entry name" value="Spore Coat Polysaccharide Biosynthesis Protein SpsA, Chain A"/>
    <property type="match status" value="1"/>
</dbReference>
<dbReference type="InterPro" id="IPR003329">
    <property type="entry name" value="Cytidylyl_trans"/>
</dbReference>
<evidence type="ECO:0000313" key="1">
    <source>
        <dbReference type="EMBL" id="EFG28011.2"/>
    </source>
</evidence>